<evidence type="ECO:0000256" key="2">
    <source>
        <dbReference type="ARBA" id="ARBA00007370"/>
    </source>
</evidence>
<dbReference type="InterPro" id="IPR006203">
    <property type="entry name" value="GHMP_knse_ATP-bd_CS"/>
</dbReference>
<keyword evidence="12" id="KW-0963">Cytoplasm</keyword>
<name>A0AAT9IGK2_9GAMM</name>
<evidence type="ECO:0000256" key="12">
    <source>
        <dbReference type="HAMAP-Rule" id="MF_00384"/>
    </source>
</evidence>
<dbReference type="AlphaFoldDB" id="A0AAT9IGK2"/>
<evidence type="ECO:0000259" key="13">
    <source>
        <dbReference type="Pfam" id="PF00288"/>
    </source>
</evidence>
<keyword evidence="9 12" id="KW-0418">Kinase</keyword>
<comment type="subcellular location">
    <subcellularLocation>
        <location evidence="12">Cytoplasm</location>
    </subcellularLocation>
</comment>
<proteinExistence type="inferred from homology"/>
<evidence type="ECO:0000256" key="11">
    <source>
        <dbReference type="ARBA" id="ARBA00049375"/>
    </source>
</evidence>
<dbReference type="NCBIfam" id="NF002288">
    <property type="entry name" value="PRK01212.1-4"/>
    <property type="match status" value="1"/>
</dbReference>
<feature type="binding site" evidence="12">
    <location>
        <begin position="91"/>
        <end position="101"/>
    </location>
    <ligand>
        <name>ATP</name>
        <dbReference type="ChEBI" id="CHEBI:30616"/>
    </ligand>
</feature>
<dbReference type="PANTHER" id="PTHR20861">
    <property type="entry name" value="HOMOSERINE/4-DIPHOSPHOCYTIDYL-2-C-METHYL-D-ERYTHRITOL KINASE"/>
    <property type="match status" value="1"/>
</dbReference>
<comment type="catalytic activity">
    <reaction evidence="11 12">
        <text>L-homoserine + ATP = O-phospho-L-homoserine + ADP + H(+)</text>
        <dbReference type="Rhea" id="RHEA:13985"/>
        <dbReference type="ChEBI" id="CHEBI:15378"/>
        <dbReference type="ChEBI" id="CHEBI:30616"/>
        <dbReference type="ChEBI" id="CHEBI:57476"/>
        <dbReference type="ChEBI" id="CHEBI:57590"/>
        <dbReference type="ChEBI" id="CHEBI:456216"/>
        <dbReference type="EC" id="2.7.1.39"/>
    </reaction>
</comment>
<dbReference type="GO" id="GO:0004413">
    <property type="term" value="F:homoserine kinase activity"/>
    <property type="evidence" value="ECO:0007669"/>
    <property type="project" value="UniProtKB-UniRule"/>
</dbReference>
<dbReference type="InterPro" id="IPR036554">
    <property type="entry name" value="GHMP_kinase_C_sf"/>
</dbReference>
<dbReference type="InterPro" id="IPR000870">
    <property type="entry name" value="Homoserine_kinase"/>
</dbReference>
<sequence length="309" mass="33830">MVKVYAPASIGNINVGFDLLGVAISPISGKLLGDCVSIKVSKKFKITCSGYFSDELPKDLKKNIVLKCWILFSKTIKKEIPVSINLEKNMPIGSGLGSSACSIVASLVAMNILFGTPLSPKEILYLMGKLEGEISGSIHYDNVAPCYLGGLQLIIHKKDIISQSIPSFKKWIWIIAWPGTKVSTELSRSLLPNVYSRSICIEHSRNLSSFIHASYTNQSNLAAKCMKDLIAEPYRKKILPKFLEAKNLAMDLGALSCGISGSGPTFFSVCQDITVANDIATWLTKNYLDNDRGFVDICRVDTVGARKIR</sequence>
<evidence type="ECO:0000256" key="1">
    <source>
        <dbReference type="ARBA" id="ARBA00005015"/>
    </source>
</evidence>
<dbReference type="PRINTS" id="PR00958">
    <property type="entry name" value="HOMSERKINASE"/>
</dbReference>
<feature type="domain" description="GHMP kinase C-terminal" evidence="14">
    <location>
        <begin position="220"/>
        <end position="280"/>
    </location>
</feature>
<keyword evidence="6 12" id="KW-0808">Transferase</keyword>
<dbReference type="SUPFAM" id="SSF55060">
    <property type="entry name" value="GHMP Kinase, C-terminal domain"/>
    <property type="match status" value="1"/>
</dbReference>
<dbReference type="NCBIfam" id="TIGR00191">
    <property type="entry name" value="thrB"/>
    <property type="match status" value="1"/>
</dbReference>
<dbReference type="InterPro" id="IPR006204">
    <property type="entry name" value="GHMP_kinase_N_dom"/>
</dbReference>
<evidence type="ECO:0000256" key="9">
    <source>
        <dbReference type="ARBA" id="ARBA00022777"/>
    </source>
</evidence>
<evidence type="ECO:0000313" key="15">
    <source>
        <dbReference type="EMBL" id="CAL4042666.1"/>
    </source>
</evidence>
<keyword evidence="7 12" id="KW-0791">Threonine biosynthesis</keyword>
<comment type="pathway">
    <text evidence="1 12">Amino-acid biosynthesis; L-threonine biosynthesis; L-threonine from L-aspartate: step 4/5.</text>
</comment>
<evidence type="ECO:0000256" key="10">
    <source>
        <dbReference type="ARBA" id="ARBA00022840"/>
    </source>
</evidence>
<dbReference type="PANTHER" id="PTHR20861:SF1">
    <property type="entry name" value="HOMOSERINE KINASE"/>
    <property type="match status" value="1"/>
</dbReference>
<evidence type="ECO:0000256" key="6">
    <source>
        <dbReference type="ARBA" id="ARBA00022679"/>
    </source>
</evidence>
<dbReference type="InterPro" id="IPR013750">
    <property type="entry name" value="GHMP_kinase_C_dom"/>
</dbReference>
<feature type="domain" description="GHMP kinase N-terminal" evidence="13">
    <location>
        <begin position="63"/>
        <end position="150"/>
    </location>
</feature>
<accession>A0AAT9IGK2</accession>
<dbReference type="PROSITE" id="PS00627">
    <property type="entry name" value="GHMP_KINASES_ATP"/>
    <property type="match status" value="1"/>
</dbReference>
<dbReference type="PIRSF" id="PIRSF000676">
    <property type="entry name" value="Homoser_kin"/>
    <property type="match status" value="1"/>
</dbReference>
<dbReference type="SUPFAM" id="SSF54211">
    <property type="entry name" value="Ribosomal protein S5 domain 2-like"/>
    <property type="match status" value="1"/>
</dbReference>
<comment type="similarity">
    <text evidence="2 12">Belongs to the GHMP kinase family. Homoserine kinase subfamily.</text>
</comment>
<dbReference type="HAMAP" id="MF_00384">
    <property type="entry name" value="Homoser_kinase"/>
    <property type="match status" value="1"/>
</dbReference>
<reference evidence="15" key="1">
    <citation type="submission" date="2024-06" db="EMBL/GenBank/DDBJ databases">
        <authorList>
            <person name="Manzano-Marin A."/>
            <person name="Manzano-Marin A."/>
            <person name="Alejandro Manzano Marin A."/>
        </authorList>
    </citation>
    <scope>NUCLEOTIDE SEQUENCE</scope>
    <source>
        <strain evidence="15">Ancorni-2928</strain>
    </source>
</reference>
<dbReference type="EC" id="2.7.1.39" evidence="3 12"/>
<dbReference type="EMBL" id="OZ060371">
    <property type="protein sequence ID" value="CAL4042666.1"/>
    <property type="molecule type" value="Genomic_DNA"/>
</dbReference>
<evidence type="ECO:0000256" key="8">
    <source>
        <dbReference type="ARBA" id="ARBA00022741"/>
    </source>
</evidence>
<dbReference type="GO" id="GO:0005524">
    <property type="term" value="F:ATP binding"/>
    <property type="evidence" value="ECO:0007669"/>
    <property type="project" value="UniProtKB-UniRule"/>
</dbReference>
<gene>
    <name evidence="12 15" type="primary">thrB</name>
    <name evidence="15" type="ORF">BUANCORI2928_160</name>
</gene>
<evidence type="ECO:0000259" key="14">
    <source>
        <dbReference type="Pfam" id="PF08544"/>
    </source>
</evidence>
<dbReference type="InterPro" id="IPR014721">
    <property type="entry name" value="Ribsml_uS5_D2-typ_fold_subgr"/>
</dbReference>
<dbReference type="Pfam" id="PF00288">
    <property type="entry name" value="GHMP_kinases_N"/>
    <property type="match status" value="1"/>
</dbReference>
<dbReference type="RefSeq" id="WP_367681130.1">
    <property type="nucleotide sequence ID" value="NZ_OZ060371.1"/>
</dbReference>
<dbReference type="Pfam" id="PF08544">
    <property type="entry name" value="GHMP_kinases_C"/>
    <property type="match status" value="1"/>
</dbReference>
<evidence type="ECO:0000256" key="7">
    <source>
        <dbReference type="ARBA" id="ARBA00022697"/>
    </source>
</evidence>
<dbReference type="Gene3D" id="3.30.230.10">
    <property type="match status" value="1"/>
</dbReference>
<keyword evidence="8 12" id="KW-0547">Nucleotide-binding</keyword>
<keyword evidence="10 12" id="KW-0067">ATP-binding</keyword>
<dbReference type="Gene3D" id="3.30.70.890">
    <property type="entry name" value="GHMP kinase, C-terminal domain"/>
    <property type="match status" value="1"/>
</dbReference>
<evidence type="ECO:0000256" key="5">
    <source>
        <dbReference type="ARBA" id="ARBA00022605"/>
    </source>
</evidence>
<evidence type="ECO:0000256" key="3">
    <source>
        <dbReference type="ARBA" id="ARBA00012078"/>
    </source>
</evidence>
<evidence type="ECO:0000256" key="4">
    <source>
        <dbReference type="ARBA" id="ARBA00017858"/>
    </source>
</evidence>
<dbReference type="GO" id="GO:0009088">
    <property type="term" value="P:threonine biosynthetic process"/>
    <property type="evidence" value="ECO:0007669"/>
    <property type="project" value="UniProtKB-UniRule"/>
</dbReference>
<comment type="function">
    <text evidence="12">Catalyzes the ATP-dependent phosphorylation of L-homoserine to L-homoserine phosphate.</text>
</comment>
<dbReference type="GO" id="GO:0005737">
    <property type="term" value="C:cytoplasm"/>
    <property type="evidence" value="ECO:0007669"/>
    <property type="project" value="UniProtKB-SubCell"/>
</dbReference>
<dbReference type="InterPro" id="IPR020568">
    <property type="entry name" value="Ribosomal_Su5_D2-typ_SF"/>
</dbReference>
<protein>
    <recommendedName>
        <fullName evidence="4 12">Homoserine kinase</fullName>
        <shortName evidence="12">HK</shortName>
        <shortName evidence="12">HSK</shortName>
        <ecNumber evidence="3 12">2.7.1.39</ecNumber>
    </recommendedName>
</protein>
<keyword evidence="5 12" id="KW-0028">Amino-acid biosynthesis</keyword>
<organism evidence="15">
    <name type="scientific">Buchnera aphidicola</name>
    <name type="common">Anoecia corni</name>
    <dbReference type="NCBI Taxonomy" id="2994477"/>
    <lineage>
        <taxon>Bacteria</taxon>
        <taxon>Pseudomonadati</taxon>
        <taxon>Pseudomonadota</taxon>
        <taxon>Gammaproteobacteria</taxon>
        <taxon>Enterobacterales</taxon>
        <taxon>Erwiniaceae</taxon>
        <taxon>Buchnera</taxon>
    </lineage>
</organism>